<keyword evidence="1" id="KW-0472">Membrane</keyword>
<feature type="transmembrane region" description="Helical" evidence="1">
    <location>
        <begin position="143"/>
        <end position="169"/>
    </location>
</feature>
<proteinExistence type="predicted"/>
<evidence type="ECO:0000256" key="1">
    <source>
        <dbReference type="SAM" id="Phobius"/>
    </source>
</evidence>
<keyword evidence="3" id="KW-1185">Reference proteome</keyword>
<keyword evidence="1" id="KW-1133">Transmembrane helix</keyword>
<name>A0ABT9W1Q8_9BACI</name>
<feature type="transmembrane region" description="Helical" evidence="1">
    <location>
        <begin position="99"/>
        <end position="123"/>
    </location>
</feature>
<organism evidence="2 3">
    <name type="scientific">Caldalkalibacillus horti</name>
    <dbReference type="NCBI Taxonomy" id="77523"/>
    <lineage>
        <taxon>Bacteria</taxon>
        <taxon>Bacillati</taxon>
        <taxon>Bacillota</taxon>
        <taxon>Bacilli</taxon>
        <taxon>Bacillales</taxon>
        <taxon>Bacillaceae</taxon>
        <taxon>Caldalkalibacillus</taxon>
    </lineage>
</organism>
<evidence type="ECO:0008006" key="4">
    <source>
        <dbReference type="Google" id="ProtNLM"/>
    </source>
</evidence>
<sequence length="249" mass="26716">MEMTRTGNGLTSQRKVAIVAGSALMVMVVAAAFSFGFAHTQLFVAGDGEATFHNLISQSGLFKAEIFGWIIILVSDIVVACACYILLKPVSKHLSLLGAGFRLTYSAILGIAIMNLLLALLVANSADYVASFTTAQLGAQVLFYFHAFESIWSVGLLIFGGHLLILGLLAFKADGIPNWIAILLLFAAGGYVVLHSFELFFNEYEAILSMLNTVLVVPMTVGELSFGLWLLFKGGKKPVQKQNSATASL</sequence>
<feature type="transmembrane region" description="Helical" evidence="1">
    <location>
        <begin position="176"/>
        <end position="194"/>
    </location>
</feature>
<keyword evidence="1" id="KW-0812">Transmembrane</keyword>
<evidence type="ECO:0000313" key="3">
    <source>
        <dbReference type="Proteomes" id="UP001235840"/>
    </source>
</evidence>
<dbReference type="Pfam" id="PF14329">
    <property type="entry name" value="DUF4386"/>
    <property type="match status" value="1"/>
</dbReference>
<feature type="transmembrane region" description="Helical" evidence="1">
    <location>
        <begin position="66"/>
        <end position="87"/>
    </location>
</feature>
<dbReference type="EMBL" id="JAUSTY010000013">
    <property type="protein sequence ID" value="MDQ0167174.1"/>
    <property type="molecule type" value="Genomic_DNA"/>
</dbReference>
<feature type="transmembrane region" description="Helical" evidence="1">
    <location>
        <begin position="16"/>
        <end position="38"/>
    </location>
</feature>
<gene>
    <name evidence="2" type="ORF">J2S11_003099</name>
</gene>
<comment type="caution">
    <text evidence="2">The sequence shown here is derived from an EMBL/GenBank/DDBJ whole genome shotgun (WGS) entry which is preliminary data.</text>
</comment>
<accession>A0ABT9W1Q8</accession>
<reference evidence="2 3" key="1">
    <citation type="submission" date="2023-07" db="EMBL/GenBank/DDBJ databases">
        <title>Genomic Encyclopedia of Type Strains, Phase IV (KMG-IV): sequencing the most valuable type-strain genomes for metagenomic binning, comparative biology and taxonomic classification.</title>
        <authorList>
            <person name="Goeker M."/>
        </authorList>
    </citation>
    <scope>NUCLEOTIDE SEQUENCE [LARGE SCALE GENOMIC DNA]</scope>
    <source>
        <strain evidence="2 3">DSM 12751</strain>
    </source>
</reference>
<protein>
    <recommendedName>
        <fullName evidence="4">DUF4386 domain-containing protein</fullName>
    </recommendedName>
</protein>
<dbReference type="InterPro" id="IPR025495">
    <property type="entry name" value="DUF4386"/>
</dbReference>
<dbReference type="Proteomes" id="UP001235840">
    <property type="component" value="Unassembled WGS sequence"/>
</dbReference>
<feature type="transmembrane region" description="Helical" evidence="1">
    <location>
        <begin position="206"/>
        <end position="232"/>
    </location>
</feature>
<evidence type="ECO:0000313" key="2">
    <source>
        <dbReference type="EMBL" id="MDQ0167174.1"/>
    </source>
</evidence>